<dbReference type="Proteomes" id="UP000717696">
    <property type="component" value="Unassembled WGS sequence"/>
</dbReference>
<sequence length="120" mass="13418">MTSVLYASSLCFSSRFADVCFPQHCFCCLAVISILSCTPSLPSHTHSSVFVSIYGLLVSFGFVFCLAQFRLHLHSTFSAHPQPAPRVRSPWLNVFQLQYFLRLVNGLPYSFGNTHSPPPM</sequence>
<comment type="caution">
    <text evidence="2">The sequence shown here is derived from an EMBL/GenBank/DDBJ whole genome shotgun (WGS) entry which is preliminary data.</text>
</comment>
<keyword evidence="1" id="KW-0812">Transmembrane</keyword>
<accession>A0A9P9IV55</accession>
<evidence type="ECO:0000256" key="1">
    <source>
        <dbReference type="SAM" id="Phobius"/>
    </source>
</evidence>
<name>A0A9P9IV55_9HYPO</name>
<dbReference type="AlphaFoldDB" id="A0A9P9IV55"/>
<organism evidence="2 3">
    <name type="scientific">Dactylonectria estremocensis</name>
    <dbReference type="NCBI Taxonomy" id="1079267"/>
    <lineage>
        <taxon>Eukaryota</taxon>
        <taxon>Fungi</taxon>
        <taxon>Dikarya</taxon>
        <taxon>Ascomycota</taxon>
        <taxon>Pezizomycotina</taxon>
        <taxon>Sordariomycetes</taxon>
        <taxon>Hypocreomycetidae</taxon>
        <taxon>Hypocreales</taxon>
        <taxon>Nectriaceae</taxon>
        <taxon>Dactylonectria</taxon>
    </lineage>
</organism>
<feature type="transmembrane region" description="Helical" evidence="1">
    <location>
        <begin position="49"/>
        <end position="69"/>
    </location>
</feature>
<dbReference type="EMBL" id="JAGMUU010000016">
    <property type="protein sequence ID" value="KAH7136683.1"/>
    <property type="molecule type" value="Genomic_DNA"/>
</dbReference>
<reference evidence="2" key="1">
    <citation type="journal article" date="2021" name="Nat. Commun.">
        <title>Genetic determinants of endophytism in the Arabidopsis root mycobiome.</title>
        <authorList>
            <person name="Mesny F."/>
            <person name="Miyauchi S."/>
            <person name="Thiergart T."/>
            <person name="Pickel B."/>
            <person name="Atanasova L."/>
            <person name="Karlsson M."/>
            <person name="Huettel B."/>
            <person name="Barry K.W."/>
            <person name="Haridas S."/>
            <person name="Chen C."/>
            <person name="Bauer D."/>
            <person name="Andreopoulos W."/>
            <person name="Pangilinan J."/>
            <person name="LaButti K."/>
            <person name="Riley R."/>
            <person name="Lipzen A."/>
            <person name="Clum A."/>
            <person name="Drula E."/>
            <person name="Henrissat B."/>
            <person name="Kohler A."/>
            <person name="Grigoriev I.V."/>
            <person name="Martin F.M."/>
            <person name="Hacquard S."/>
        </authorList>
    </citation>
    <scope>NUCLEOTIDE SEQUENCE</scope>
    <source>
        <strain evidence="2">MPI-CAGE-AT-0021</strain>
    </source>
</reference>
<keyword evidence="1" id="KW-0472">Membrane</keyword>
<protein>
    <submittedName>
        <fullName evidence="2">Uncharacterized protein</fullName>
    </submittedName>
</protein>
<evidence type="ECO:0000313" key="3">
    <source>
        <dbReference type="Proteomes" id="UP000717696"/>
    </source>
</evidence>
<keyword evidence="3" id="KW-1185">Reference proteome</keyword>
<gene>
    <name evidence="2" type="ORF">B0J13DRAFT_559872</name>
</gene>
<proteinExistence type="predicted"/>
<keyword evidence="1" id="KW-1133">Transmembrane helix</keyword>
<evidence type="ECO:0000313" key="2">
    <source>
        <dbReference type="EMBL" id="KAH7136683.1"/>
    </source>
</evidence>